<dbReference type="Proteomes" id="UP000001990">
    <property type="component" value="Chromosome"/>
</dbReference>
<reference evidence="1 2" key="1">
    <citation type="journal article" date="2007" name="Genome Biol.">
        <title>Characterization and modeling of the Haemophilus influenzae core and supragenomes based on the complete genomic sequences of Rd and 12 clinical nontypeable strains.</title>
        <authorList>
            <person name="Hogg J.S."/>
            <person name="Hu F.Z."/>
            <person name="Janto B."/>
            <person name="Boissy R."/>
            <person name="Hayes J."/>
            <person name="Keefe R."/>
            <person name="Post J.C."/>
            <person name="Ehrlich G.D."/>
        </authorList>
    </citation>
    <scope>NUCLEOTIDE SEQUENCE [LARGE SCALE GENOMIC DNA]</scope>
    <source>
        <strain evidence="1 2">PittGG</strain>
    </source>
</reference>
<name>A5UIY1_HAEIG</name>
<sequence>MNSNDRLSEWDLYHKKFTFIIAIFRNYRLFLNKFWRVFMHLRSK</sequence>
<dbReference type="AlphaFoldDB" id="A5UIY1"/>
<evidence type="ECO:0000313" key="1">
    <source>
        <dbReference type="EMBL" id="ABR00737.1"/>
    </source>
</evidence>
<dbReference type="KEGG" id="hiq:CGSHiGG_09850"/>
<organism evidence="1 2">
    <name type="scientific">Haemophilus influenzae (strain PittGG)</name>
    <dbReference type="NCBI Taxonomy" id="374931"/>
    <lineage>
        <taxon>Bacteria</taxon>
        <taxon>Pseudomonadati</taxon>
        <taxon>Pseudomonadota</taxon>
        <taxon>Gammaproteobacteria</taxon>
        <taxon>Pasteurellales</taxon>
        <taxon>Pasteurellaceae</taxon>
        <taxon>Haemophilus</taxon>
    </lineage>
</organism>
<protein>
    <submittedName>
        <fullName evidence="1">Uncharacterized protein</fullName>
    </submittedName>
</protein>
<dbReference type="HOGENOM" id="CLU_3216915_0_0_6"/>
<evidence type="ECO:0000313" key="2">
    <source>
        <dbReference type="Proteomes" id="UP000001990"/>
    </source>
</evidence>
<accession>A5UIY1</accession>
<gene>
    <name evidence="1" type="ordered locus">CGSHiGG_09850</name>
</gene>
<proteinExistence type="predicted"/>
<dbReference type="EMBL" id="CP000672">
    <property type="protein sequence ID" value="ABR00737.1"/>
    <property type="molecule type" value="Genomic_DNA"/>
</dbReference>